<reference evidence="6" key="1">
    <citation type="submission" date="2024-06" db="EMBL/GenBank/DDBJ databases">
        <title>Multi-omics analyses provide insights into the biosynthesis of the anticancer antibiotic pleurotin in Hohenbuehelia grisea.</title>
        <authorList>
            <person name="Weaver J.A."/>
            <person name="Alberti F."/>
        </authorList>
    </citation>
    <scope>NUCLEOTIDE SEQUENCE [LARGE SCALE GENOMIC DNA]</scope>
    <source>
        <strain evidence="6">T-177</strain>
    </source>
</reference>
<sequence>MAYRSPSDDDHDQSPSPEPESQSPHHSSADPNELAATMVPAGSSSTNSNDGTPDSPTDRGSARGTPNRVSVDLPRSAIASKGGCWTCRLRRKKCDEQREGDSCRTCIRLKITCLGWGPKRPDWMRDKAAVEKYKADIKAQLTRAGLIRGQPRTSFASSSGMTLGMGPGQQSQQQQQTHAGQQPHMHHQPSHGHGVQGISNMHRQQRGPYHRHSLPETSGAGPSSYVSPPLDFGAAFPSFDQHGRGGGGGAGHPPQFTHRPHSSIMPGMPGGSNSIFDIHPATYVSDPSILDPFLPYSPSGSSSQPQFVGQSSTSNPGSLAGTPSIGGTTPSLGGTASLAGTPGISGSTANGGLPFDFASITGDAGLEMEFPPVAPLQNPQPESAVQTDHVIWYFDRVRRLQFAFAGNSVTNITYSLIVLEPRGAVTNAVCALASLHYTQLRVAQGLEPLDPNPEFSTARYFHDEALCQLINAKEVRGHYVDADAIAALHLVSFSLFSGGATPWRRPLGIACDWLTQTALVNNENPKVLLLSMQPIEQLIVKTTMWFDIFASIAQQQPPRFFTLWKRLLSDRSAFWSLQGSGDLNMPPSTQTGLQMDALSGCPDEALLALAETAALAHWKAKKQAEGALSVRELVRRGDEIEATLRANVSELSITSTSDAEAPLHAGLTGSTENNAGQGSPVFPGEDMRRLVADVFRESAALYIHSVVNDPNPGVPEISAAVDTVVHLLQQLPASDIDRALVLPICLAGCLTDNSPLRDFLKGRLQTRDEGFGNVMQTRLLMESVWRKRDVGGGVVDWRHIAGERGPSHVPLLV</sequence>
<feature type="compositionally biased region" description="Low complexity" evidence="3">
    <location>
        <begin position="297"/>
        <end position="312"/>
    </location>
</feature>
<feature type="compositionally biased region" description="Polar residues" evidence="3">
    <location>
        <begin position="325"/>
        <end position="334"/>
    </location>
</feature>
<evidence type="ECO:0000259" key="4">
    <source>
        <dbReference type="PROSITE" id="PS50048"/>
    </source>
</evidence>
<dbReference type="PROSITE" id="PS00463">
    <property type="entry name" value="ZN2_CY6_FUNGAL_1"/>
    <property type="match status" value="1"/>
</dbReference>
<comment type="subcellular location">
    <subcellularLocation>
        <location evidence="1">Nucleus</location>
    </subcellularLocation>
</comment>
<feature type="compositionally biased region" description="Low complexity" evidence="3">
    <location>
        <begin position="168"/>
        <end position="182"/>
    </location>
</feature>
<feature type="region of interest" description="Disordered" evidence="3">
    <location>
        <begin position="1"/>
        <end position="74"/>
    </location>
</feature>
<accession>A0ABR3JC10</accession>
<feature type="compositionally biased region" description="Polar residues" evidence="3">
    <location>
        <begin position="151"/>
        <end position="161"/>
    </location>
</feature>
<dbReference type="InterPro" id="IPR036864">
    <property type="entry name" value="Zn2-C6_fun-type_DNA-bd_sf"/>
</dbReference>
<feature type="compositionally biased region" description="Basic residues" evidence="3">
    <location>
        <begin position="203"/>
        <end position="212"/>
    </location>
</feature>
<dbReference type="PANTHER" id="PTHR37534">
    <property type="entry name" value="TRANSCRIPTIONAL ACTIVATOR PROTEIN UGA3"/>
    <property type="match status" value="1"/>
</dbReference>
<keyword evidence="2" id="KW-0539">Nucleus</keyword>
<evidence type="ECO:0000256" key="3">
    <source>
        <dbReference type="SAM" id="MobiDB-lite"/>
    </source>
</evidence>
<dbReference type="SUPFAM" id="SSF57701">
    <property type="entry name" value="Zn2/Cys6 DNA-binding domain"/>
    <property type="match status" value="1"/>
</dbReference>
<dbReference type="CDD" id="cd00067">
    <property type="entry name" value="GAL4"/>
    <property type="match status" value="1"/>
</dbReference>
<gene>
    <name evidence="5" type="ORF">HGRIS_004503</name>
</gene>
<dbReference type="EMBL" id="JASNQZ010000008">
    <property type="protein sequence ID" value="KAL0953251.1"/>
    <property type="molecule type" value="Genomic_DNA"/>
</dbReference>
<organism evidence="5 6">
    <name type="scientific">Hohenbuehelia grisea</name>
    <dbReference type="NCBI Taxonomy" id="104357"/>
    <lineage>
        <taxon>Eukaryota</taxon>
        <taxon>Fungi</taxon>
        <taxon>Dikarya</taxon>
        <taxon>Basidiomycota</taxon>
        <taxon>Agaricomycotina</taxon>
        <taxon>Agaricomycetes</taxon>
        <taxon>Agaricomycetidae</taxon>
        <taxon>Agaricales</taxon>
        <taxon>Pleurotineae</taxon>
        <taxon>Pleurotaceae</taxon>
        <taxon>Hohenbuehelia</taxon>
    </lineage>
</organism>
<evidence type="ECO:0000313" key="6">
    <source>
        <dbReference type="Proteomes" id="UP001556367"/>
    </source>
</evidence>
<dbReference type="PANTHER" id="PTHR37534:SF20">
    <property type="entry name" value="PRO1A C6 ZINK-FINGER PROTEIN"/>
    <property type="match status" value="1"/>
</dbReference>
<dbReference type="Pfam" id="PF11951">
    <property type="entry name" value="Fungal_trans_2"/>
    <property type="match status" value="1"/>
</dbReference>
<dbReference type="Proteomes" id="UP001556367">
    <property type="component" value="Unassembled WGS sequence"/>
</dbReference>
<protein>
    <recommendedName>
        <fullName evidence="4">Zn(2)-C6 fungal-type domain-containing protein</fullName>
    </recommendedName>
</protein>
<evidence type="ECO:0000313" key="5">
    <source>
        <dbReference type="EMBL" id="KAL0953251.1"/>
    </source>
</evidence>
<keyword evidence="6" id="KW-1185">Reference proteome</keyword>
<dbReference type="InterPro" id="IPR021858">
    <property type="entry name" value="Fun_TF"/>
</dbReference>
<dbReference type="Pfam" id="PF00172">
    <property type="entry name" value="Zn_clus"/>
    <property type="match status" value="1"/>
</dbReference>
<name>A0ABR3JC10_9AGAR</name>
<proteinExistence type="predicted"/>
<feature type="region of interest" description="Disordered" evidence="3">
    <location>
        <begin position="294"/>
        <end position="340"/>
    </location>
</feature>
<feature type="domain" description="Zn(2)-C6 fungal-type" evidence="4">
    <location>
        <begin position="83"/>
        <end position="113"/>
    </location>
</feature>
<dbReference type="PROSITE" id="PS50048">
    <property type="entry name" value="ZN2_CY6_FUNGAL_2"/>
    <property type="match status" value="1"/>
</dbReference>
<evidence type="ECO:0000256" key="1">
    <source>
        <dbReference type="ARBA" id="ARBA00004123"/>
    </source>
</evidence>
<feature type="compositionally biased region" description="Polar residues" evidence="3">
    <location>
        <begin position="42"/>
        <end position="55"/>
    </location>
</feature>
<comment type="caution">
    <text evidence="5">The sequence shown here is derived from an EMBL/GenBank/DDBJ whole genome shotgun (WGS) entry which is preliminary data.</text>
</comment>
<evidence type="ECO:0000256" key="2">
    <source>
        <dbReference type="ARBA" id="ARBA00023242"/>
    </source>
</evidence>
<dbReference type="InterPro" id="IPR001138">
    <property type="entry name" value="Zn2Cys6_DnaBD"/>
</dbReference>
<feature type="region of interest" description="Disordered" evidence="3">
    <location>
        <begin position="150"/>
        <end position="273"/>
    </location>
</feature>